<feature type="non-terminal residue" evidence="2">
    <location>
        <position position="1"/>
    </location>
</feature>
<reference evidence="2" key="1">
    <citation type="submission" date="2021-06" db="EMBL/GenBank/DDBJ databases">
        <authorList>
            <person name="Hodson N. C."/>
            <person name="Mongue J. A."/>
            <person name="Jaron S. K."/>
        </authorList>
    </citation>
    <scope>NUCLEOTIDE SEQUENCE</scope>
</reference>
<protein>
    <recommendedName>
        <fullName evidence="4">Molybdenum cofactor sulfurase</fullName>
    </recommendedName>
</protein>
<dbReference type="AlphaFoldDB" id="A0A8J2KTT6"/>
<dbReference type="EMBL" id="CAJVCH010210213">
    <property type="protein sequence ID" value="CAG7731321.1"/>
    <property type="molecule type" value="Genomic_DNA"/>
</dbReference>
<evidence type="ECO:0008006" key="4">
    <source>
        <dbReference type="Google" id="ProtNLM"/>
    </source>
</evidence>
<gene>
    <name evidence="2" type="ORF">AFUS01_LOCUS19921</name>
</gene>
<feature type="compositionally biased region" description="Polar residues" evidence="1">
    <location>
        <begin position="40"/>
        <end position="51"/>
    </location>
</feature>
<name>A0A8J2KTT6_9HEXA</name>
<evidence type="ECO:0000313" key="3">
    <source>
        <dbReference type="Proteomes" id="UP000708208"/>
    </source>
</evidence>
<sequence>HGHLDDINGIDHFYIEPHQVGGMEPHVVGAGRPGERQGGHNKQGNNCSTPDPKNHSSKLELNELRKQQEECVQSEKDPPQIKNECNGNGNINESAIPFMRPASIQGKEGVVTEALGSGRIGEREAGAAEEKDNHYMDGSSCGSSTRGGKSSNWYVLLDAASYVATNALDLSLHPADFIVLSFYKMFGFPTGESNNATLVSLFLTCSSICIVYSYCIV</sequence>
<evidence type="ECO:0000313" key="2">
    <source>
        <dbReference type="EMBL" id="CAG7731321.1"/>
    </source>
</evidence>
<organism evidence="2 3">
    <name type="scientific">Allacma fusca</name>
    <dbReference type="NCBI Taxonomy" id="39272"/>
    <lineage>
        <taxon>Eukaryota</taxon>
        <taxon>Metazoa</taxon>
        <taxon>Ecdysozoa</taxon>
        <taxon>Arthropoda</taxon>
        <taxon>Hexapoda</taxon>
        <taxon>Collembola</taxon>
        <taxon>Symphypleona</taxon>
        <taxon>Sminthuridae</taxon>
        <taxon>Allacma</taxon>
    </lineage>
</organism>
<dbReference type="OrthoDB" id="420046at2759"/>
<feature type="region of interest" description="Disordered" evidence="1">
    <location>
        <begin position="22"/>
        <end position="88"/>
    </location>
</feature>
<proteinExistence type="predicted"/>
<accession>A0A8J2KTT6</accession>
<evidence type="ECO:0000256" key="1">
    <source>
        <dbReference type="SAM" id="MobiDB-lite"/>
    </source>
</evidence>
<comment type="caution">
    <text evidence="2">The sequence shown here is derived from an EMBL/GenBank/DDBJ whole genome shotgun (WGS) entry which is preliminary data.</text>
</comment>
<keyword evidence="3" id="KW-1185">Reference proteome</keyword>
<feature type="compositionally biased region" description="Basic and acidic residues" evidence="1">
    <location>
        <begin position="52"/>
        <end position="79"/>
    </location>
</feature>
<dbReference type="Proteomes" id="UP000708208">
    <property type="component" value="Unassembled WGS sequence"/>
</dbReference>